<dbReference type="CDD" id="cd16378">
    <property type="entry name" value="CcmH_N"/>
    <property type="match status" value="1"/>
</dbReference>
<evidence type="ECO:0000256" key="5">
    <source>
        <dbReference type="RuleBase" id="RU364112"/>
    </source>
</evidence>
<dbReference type="Proteomes" id="UP000065807">
    <property type="component" value="Chromosome"/>
</dbReference>
<dbReference type="Pfam" id="PF00578">
    <property type="entry name" value="AhpC-TSA"/>
    <property type="match status" value="1"/>
</dbReference>
<dbReference type="Pfam" id="PF03918">
    <property type="entry name" value="CcmH"/>
    <property type="match status" value="1"/>
</dbReference>
<feature type="domain" description="Thioredoxin" evidence="7">
    <location>
        <begin position="25"/>
        <end position="162"/>
    </location>
</feature>
<evidence type="ECO:0000313" key="9">
    <source>
        <dbReference type="Proteomes" id="UP000065807"/>
    </source>
</evidence>
<gene>
    <name evidence="8" type="ORF">LIP_0100</name>
</gene>
<evidence type="ECO:0000256" key="6">
    <source>
        <dbReference type="SAM" id="MobiDB-lite"/>
    </source>
</evidence>
<dbReference type="InterPro" id="IPR038297">
    <property type="entry name" value="CcmH/CycL/NrfF/Ccl2_sf"/>
</dbReference>
<feature type="region of interest" description="Disordered" evidence="6">
    <location>
        <begin position="271"/>
        <end position="290"/>
    </location>
</feature>
<dbReference type="EMBL" id="AP014924">
    <property type="protein sequence ID" value="BAS25957.1"/>
    <property type="molecule type" value="Genomic_DNA"/>
</dbReference>
<dbReference type="InterPro" id="IPR050553">
    <property type="entry name" value="Thioredoxin_ResA/DsbE_sf"/>
</dbReference>
<keyword evidence="3 5" id="KW-0479">Metal-binding</keyword>
<protein>
    <recommendedName>
        <fullName evidence="5">Cytochrome c-type biogenesis protein</fullName>
    </recommendedName>
</protein>
<dbReference type="GO" id="GO:0016209">
    <property type="term" value="F:antioxidant activity"/>
    <property type="evidence" value="ECO:0007669"/>
    <property type="project" value="InterPro"/>
</dbReference>
<organism evidence="8 9">
    <name type="scientific">Limnochorda pilosa</name>
    <dbReference type="NCBI Taxonomy" id="1555112"/>
    <lineage>
        <taxon>Bacteria</taxon>
        <taxon>Bacillati</taxon>
        <taxon>Bacillota</taxon>
        <taxon>Limnochordia</taxon>
        <taxon>Limnochordales</taxon>
        <taxon>Limnochordaceae</taxon>
        <taxon>Limnochorda</taxon>
    </lineage>
</organism>
<evidence type="ECO:0000259" key="7">
    <source>
        <dbReference type="PROSITE" id="PS51352"/>
    </source>
</evidence>
<evidence type="ECO:0000256" key="4">
    <source>
        <dbReference type="ARBA" id="ARBA00023004"/>
    </source>
</evidence>
<dbReference type="OrthoDB" id="9809733at2"/>
<comment type="similarity">
    <text evidence="1 5">Belongs to the CcmH/CycL/Ccl2/NrfF family.</text>
</comment>
<feature type="transmembrane region" description="Helical" evidence="5">
    <location>
        <begin position="244"/>
        <end position="265"/>
    </location>
</feature>
<dbReference type="InterPro" id="IPR036249">
    <property type="entry name" value="Thioredoxin-like_sf"/>
</dbReference>
<dbReference type="AlphaFoldDB" id="A0A0K2SFZ4"/>
<accession>A0A0K2SFZ4</accession>
<evidence type="ECO:0000313" key="8">
    <source>
        <dbReference type="EMBL" id="BAS25957.1"/>
    </source>
</evidence>
<evidence type="ECO:0000256" key="3">
    <source>
        <dbReference type="ARBA" id="ARBA00022723"/>
    </source>
</evidence>
<dbReference type="STRING" id="1555112.LIP_0100"/>
<dbReference type="SUPFAM" id="SSF52833">
    <property type="entry name" value="Thioredoxin-like"/>
    <property type="match status" value="1"/>
</dbReference>
<dbReference type="InterPro" id="IPR005616">
    <property type="entry name" value="CcmH/CycL/Ccl2/NrfF_N"/>
</dbReference>
<dbReference type="Gene3D" id="3.40.30.10">
    <property type="entry name" value="Glutaredoxin"/>
    <property type="match status" value="1"/>
</dbReference>
<name>A0A0K2SFZ4_LIMPI</name>
<sequence>MALLALAGAAAWTYLSFTETASGGLRVGEPAPDPTLARFEGGTLRLSDLRGRPVLLRISSRGCSFCSNDFAPLDRIQQRYGDRLQVVALETQSPASAVEHALGGREPSYPVVVDPQGTAAAAWPLKGLPMLFVLDRTGRLHASAWGEVAAVELDRLVGDLLPPPPDPASPEFQERFRQVSTQIRCQECEGLSVWESNAASAWTSRAEIRQRLLEGWTPGEIVHWFEDRYGVWILMSPPARGGLAWVWIAPGLALLAGAALVAAYLRRPAPQEPARGAEAPGTGPELPPEIERRLREYL</sequence>
<dbReference type="RefSeq" id="WP_068132882.1">
    <property type="nucleotide sequence ID" value="NZ_AP014924.1"/>
</dbReference>
<dbReference type="PANTHER" id="PTHR42852">
    <property type="entry name" value="THIOL:DISULFIDE INTERCHANGE PROTEIN DSBE"/>
    <property type="match status" value="1"/>
</dbReference>
<evidence type="ECO:0000256" key="2">
    <source>
        <dbReference type="ARBA" id="ARBA00022617"/>
    </source>
</evidence>
<reference evidence="9" key="1">
    <citation type="submission" date="2015-07" db="EMBL/GenBank/DDBJ databases">
        <title>Complete genome sequence and phylogenetic analysis of Limnochorda pilosa.</title>
        <authorList>
            <person name="Watanabe M."/>
            <person name="Kojima H."/>
            <person name="Fukui M."/>
        </authorList>
    </citation>
    <scope>NUCLEOTIDE SEQUENCE [LARGE SCALE GENOMIC DNA]</scope>
    <source>
        <strain evidence="9">HC45</strain>
    </source>
</reference>
<keyword evidence="5" id="KW-0732">Signal</keyword>
<evidence type="ECO:0000256" key="1">
    <source>
        <dbReference type="ARBA" id="ARBA00010342"/>
    </source>
</evidence>
<keyword evidence="2 5" id="KW-0349">Heme</keyword>
<dbReference type="GO" id="GO:0016491">
    <property type="term" value="F:oxidoreductase activity"/>
    <property type="evidence" value="ECO:0007669"/>
    <property type="project" value="InterPro"/>
</dbReference>
<dbReference type="Gene3D" id="1.10.8.640">
    <property type="entry name" value="Cytochrome C biogenesis protein"/>
    <property type="match status" value="1"/>
</dbReference>
<comment type="function">
    <text evidence="5">Possible subunit of a heme lyase.</text>
</comment>
<dbReference type="InterPro" id="IPR013766">
    <property type="entry name" value="Thioredoxin_domain"/>
</dbReference>
<dbReference type="GO" id="GO:0046872">
    <property type="term" value="F:metal ion binding"/>
    <property type="evidence" value="ECO:0007669"/>
    <property type="project" value="UniProtKB-KW"/>
</dbReference>
<proteinExistence type="inferred from homology"/>
<dbReference type="PATRIC" id="fig|1555112.3.peg.103"/>
<keyword evidence="5" id="KW-0472">Membrane</keyword>
<dbReference type="InterPro" id="IPR000866">
    <property type="entry name" value="AhpC/TSA"/>
</dbReference>
<dbReference type="KEGG" id="lpil:LIP_0100"/>
<keyword evidence="5" id="KW-0812">Transmembrane</keyword>
<reference evidence="9" key="2">
    <citation type="journal article" date="2016" name="Int. J. Syst. Evol. Microbiol.">
        <title>Complete genome sequence and cell structure of Limnochorda pilosa, a Gram-negative spore-former within the phylum Firmicutes.</title>
        <authorList>
            <person name="Watanabe M."/>
            <person name="Kojima H."/>
            <person name="Fukui M."/>
        </authorList>
    </citation>
    <scope>NUCLEOTIDE SEQUENCE [LARGE SCALE GENOMIC DNA]</scope>
    <source>
        <strain evidence="9">HC45</strain>
    </source>
</reference>
<dbReference type="PANTHER" id="PTHR42852:SF13">
    <property type="entry name" value="PROTEIN DIPZ"/>
    <property type="match status" value="1"/>
</dbReference>
<dbReference type="PROSITE" id="PS51352">
    <property type="entry name" value="THIOREDOXIN_2"/>
    <property type="match status" value="1"/>
</dbReference>
<dbReference type="CDD" id="cd02966">
    <property type="entry name" value="TlpA_like_family"/>
    <property type="match status" value="1"/>
</dbReference>
<keyword evidence="4 5" id="KW-0408">Iron</keyword>
<keyword evidence="5" id="KW-1133">Transmembrane helix</keyword>
<keyword evidence="9" id="KW-1185">Reference proteome</keyword>